<dbReference type="Proteomes" id="UP000604046">
    <property type="component" value="Unassembled WGS sequence"/>
</dbReference>
<dbReference type="EMBL" id="CAJNDS010000577">
    <property type="protein sequence ID" value="CAE7220190.1"/>
    <property type="molecule type" value="Genomic_DNA"/>
</dbReference>
<keyword evidence="2" id="KW-1185">Reference proteome</keyword>
<dbReference type="AlphaFoldDB" id="A0A812K158"/>
<sequence length="99" mass="10807">MWYFSGGMSCPAEMDSVYWCTVRVLSMPFTQVAKVLRPSSLSSGLCSLRSFSKVPQRAAMNAANLAQTLLYRLCRIVPWPLVGMCCQGLLGRGALPSGK</sequence>
<evidence type="ECO:0000313" key="1">
    <source>
        <dbReference type="EMBL" id="CAE7220190.1"/>
    </source>
</evidence>
<name>A0A812K158_9DINO</name>
<proteinExistence type="predicted"/>
<protein>
    <submittedName>
        <fullName evidence="1">Uncharacterized protein</fullName>
    </submittedName>
</protein>
<comment type="caution">
    <text evidence="1">The sequence shown here is derived from an EMBL/GenBank/DDBJ whole genome shotgun (WGS) entry which is preliminary data.</text>
</comment>
<gene>
    <name evidence="1" type="ORF">SNAT2548_LOCUS8028</name>
</gene>
<accession>A0A812K158</accession>
<reference evidence="1" key="1">
    <citation type="submission" date="2021-02" db="EMBL/GenBank/DDBJ databases">
        <authorList>
            <person name="Dougan E. K."/>
            <person name="Rhodes N."/>
            <person name="Thang M."/>
            <person name="Chan C."/>
        </authorList>
    </citation>
    <scope>NUCLEOTIDE SEQUENCE</scope>
</reference>
<evidence type="ECO:0000313" key="2">
    <source>
        <dbReference type="Proteomes" id="UP000604046"/>
    </source>
</evidence>
<organism evidence="1 2">
    <name type="scientific">Symbiodinium natans</name>
    <dbReference type="NCBI Taxonomy" id="878477"/>
    <lineage>
        <taxon>Eukaryota</taxon>
        <taxon>Sar</taxon>
        <taxon>Alveolata</taxon>
        <taxon>Dinophyceae</taxon>
        <taxon>Suessiales</taxon>
        <taxon>Symbiodiniaceae</taxon>
        <taxon>Symbiodinium</taxon>
    </lineage>
</organism>